<accession>A0ABU3TPJ7</accession>
<evidence type="ECO:0000259" key="7">
    <source>
        <dbReference type="PROSITE" id="PS50106"/>
    </source>
</evidence>
<evidence type="ECO:0000256" key="5">
    <source>
        <dbReference type="RuleBase" id="RU004404"/>
    </source>
</evidence>
<dbReference type="PROSITE" id="PS50106">
    <property type="entry name" value="PDZ"/>
    <property type="match status" value="1"/>
</dbReference>
<dbReference type="SUPFAM" id="SSF50156">
    <property type="entry name" value="PDZ domain-like"/>
    <property type="match status" value="1"/>
</dbReference>
<dbReference type="RefSeq" id="WP_316070199.1">
    <property type="nucleotide sequence ID" value="NZ_JAVNWW010000001.1"/>
</dbReference>
<dbReference type="Pfam" id="PF00595">
    <property type="entry name" value="PDZ"/>
    <property type="match status" value="1"/>
</dbReference>
<dbReference type="Gene3D" id="2.30.42.10">
    <property type="match status" value="1"/>
</dbReference>
<dbReference type="EC" id="3.4.21.102" evidence="8"/>
<evidence type="ECO:0000256" key="3">
    <source>
        <dbReference type="ARBA" id="ARBA00022801"/>
    </source>
</evidence>
<evidence type="ECO:0000256" key="1">
    <source>
        <dbReference type="ARBA" id="ARBA00009179"/>
    </source>
</evidence>
<dbReference type="Pfam" id="PF11818">
    <property type="entry name" value="DUF3340"/>
    <property type="match status" value="1"/>
</dbReference>
<gene>
    <name evidence="8" type="ORF">PQG45_01915</name>
</gene>
<name>A0ABU3TPJ7_9BACT</name>
<sequence>MKRILPILIPLSLLVVVFLHGKTQGKLEVATYQQGDLQPTDTQRKVERLVFGILSNYHYRKVPVNDSLSSKIFDAYLKNLDPNKVYFLASDIEEVEKYRFTIDEQLNLGDLTSAFQIYNLYQKRMLERFAYVDKIIKQPMDFTLDETYQPDREKAAWAKSSADLDDYWRKDVKRQLVDWKIGGKADTTAVRELNDRYKRSAKYMARTRAEDVFQVFMNAYTESIDPHTSYMIPKAAQEFNKDMAQSFEGIGATLRLEGDYVTIQDLVPGGPAFRSKQINPKDRIVGVAQGDDGAFVDVIGWFTDDAVKLIRGPKGTVVRLKILPGSGVTGSPTSEVRIVREKIKLEEQTAKKEILNFKQGASTYKLGLITIPMFYRDFEGARKREADFKSTSADVRKFLNEFKQEGIDGLVIDLRNNGGGSLIEAVELTGLFIPKGPVVQRKQSDGKISQEVDRDPMQVYDGPMAIMINRFSASASEIFAAAIQDYKRGIIVGEQSYGKGTVQSVIDLDNYMANEKDPVGQLKITLEKFYRVNGSSTQHKGVSPDFALPSAFSAEEFGESSQPSALPWDMIPTTAYTPTNNIVAPTLAQLQAAFQARLKTKPDLIKLKQDFERWKKIKEQNSISLNMEKRKKELDEQKKKPDESQAIMDALGATEESPADKDKKEKAADKHAKDAYLKETQQILSDWISSGAHKIAKVK</sequence>
<dbReference type="SUPFAM" id="SSF52096">
    <property type="entry name" value="ClpP/crotonase"/>
    <property type="match status" value="1"/>
</dbReference>
<dbReference type="InterPro" id="IPR020992">
    <property type="entry name" value="Tail_Prtase_C"/>
</dbReference>
<dbReference type="InterPro" id="IPR040573">
    <property type="entry name" value="TSP_N"/>
</dbReference>
<dbReference type="Pfam" id="PF17804">
    <property type="entry name" value="TSP_NTD"/>
    <property type="match status" value="1"/>
</dbReference>
<dbReference type="EMBL" id="JAVNWW010000001">
    <property type="protein sequence ID" value="MDU0807786.1"/>
    <property type="molecule type" value="Genomic_DNA"/>
</dbReference>
<dbReference type="NCBIfam" id="TIGR00225">
    <property type="entry name" value="prc"/>
    <property type="match status" value="1"/>
</dbReference>
<dbReference type="InterPro" id="IPR001478">
    <property type="entry name" value="PDZ"/>
</dbReference>
<dbReference type="SMART" id="SM00245">
    <property type="entry name" value="TSPc"/>
    <property type="match status" value="1"/>
</dbReference>
<comment type="similarity">
    <text evidence="1 5">Belongs to the peptidase S41A family.</text>
</comment>
<keyword evidence="3 5" id="KW-0378">Hydrolase</keyword>
<dbReference type="Gene3D" id="3.90.226.10">
    <property type="entry name" value="2-enoyl-CoA Hydratase, Chain A, domain 1"/>
    <property type="match status" value="1"/>
</dbReference>
<dbReference type="InterPro" id="IPR005151">
    <property type="entry name" value="Tail-specific_protease"/>
</dbReference>
<dbReference type="PANTHER" id="PTHR32060">
    <property type="entry name" value="TAIL-SPECIFIC PROTEASE"/>
    <property type="match status" value="1"/>
</dbReference>
<dbReference type="CDD" id="cd07560">
    <property type="entry name" value="Peptidase_S41_CPP"/>
    <property type="match status" value="1"/>
</dbReference>
<dbReference type="PANTHER" id="PTHR32060:SF22">
    <property type="entry name" value="CARBOXYL-TERMINAL-PROCESSING PEPTIDASE 3, CHLOROPLASTIC"/>
    <property type="match status" value="1"/>
</dbReference>
<dbReference type="CDD" id="cd06782">
    <property type="entry name" value="cpPDZ_CPP-like"/>
    <property type="match status" value="1"/>
</dbReference>
<protein>
    <submittedName>
        <fullName evidence="8">Carboxy terminal-processing peptidase</fullName>
        <ecNumber evidence="8">3.4.21.102</ecNumber>
    </submittedName>
</protein>
<dbReference type="InterPro" id="IPR029045">
    <property type="entry name" value="ClpP/crotonase-like_dom_sf"/>
</dbReference>
<keyword evidence="9" id="KW-1185">Reference proteome</keyword>
<comment type="caution">
    <text evidence="8">The sequence shown here is derived from an EMBL/GenBank/DDBJ whole genome shotgun (WGS) entry which is preliminary data.</text>
</comment>
<keyword evidence="4 5" id="KW-0720">Serine protease</keyword>
<evidence type="ECO:0000313" key="9">
    <source>
        <dbReference type="Proteomes" id="UP001249959"/>
    </source>
</evidence>
<organism evidence="8 9">
    <name type="scientific">Aquirufa regiilacus</name>
    <dbReference type="NCBI Taxonomy" id="3024868"/>
    <lineage>
        <taxon>Bacteria</taxon>
        <taxon>Pseudomonadati</taxon>
        <taxon>Bacteroidota</taxon>
        <taxon>Cytophagia</taxon>
        <taxon>Cytophagales</taxon>
        <taxon>Flectobacillaceae</taxon>
        <taxon>Aquirufa</taxon>
    </lineage>
</organism>
<feature type="region of interest" description="Disordered" evidence="6">
    <location>
        <begin position="632"/>
        <end position="673"/>
    </location>
</feature>
<dbReference type="SMART" id="SM00228">
    <property type="entry name" value="PDZ"/>
    <property type="match status" value="1"/>
</dbReference>
<dbReference type="InterPro" id="IPR036034">
    <property type="entry name" value="PDZ_sf"/>
</dbReference>
<evidence type="ECO:0000256" key="2">
    <source>
        <dbReference type="ARBA" id="ARBA00022670"/>
    </source>
</evidence>
<dbReference type="Pfam" id="PF03572">
    <property type="entry name" value="Peptidase_S41"/>
    <property type="match status" value="1"/>
</dbReference>
<dbReference type="Proteomes" id="UP001249959">
    <property type="component" value="Unassembled WGS sequence"/>
</dbReference>
<dbReference type="GO" id="GO:0004252">
    <property type="term" value="F:serine-type endopeptidase activity"/>
    <property type="evidence" value="ECO:0007669"/>
    <property type="project" value="UniProtKB-EC"/>
</dbReference>
<reference evidence="8 9" key="1">
    <citation type="submission" date="2023-09" db="EMBL/GenBank/DDBJ databases">
        <title>Aquirufa genomes.</title>
        <authorList>
            <person name="Pitt A."/>
        </authorList>
    </citation>
    <scope>NUCLEOTIDE SEQUENCE [LARGE SCALE GENOMIC DNA]</scope>
    <source>
        <strain evidence="8 9">LEOWEIH-7C</strain>
    </source>
</reference>
<feature type="compositionally biased region" description="Basic and acidic residues" evidence="6">
    <location>
        <begin position="658"/>
        <end position="673"/>
    </location>
</feature>
<feature type="compositionally biased region" description="Basic and acidic residues" evidence="6">
    <location>
        <begin position="632"/>
        <end position="643"/>
    </location>
</feature>
<proteinExistence type="inferred from homology"/>
<keyword evidence="2 5" id="KW-0645">Protease</keyword>
<feature type="domain" description="PDZ" evidence="7">
    <location>
        <begin position="236"/>
        <end position="317"/>
    </location>
</feature>
<dbReference type="InterPro" id="IPR004447">
    <property type="entry name" value="Peptidase_S41A"/>
</dbReference>
<evidence type="ECO:0000256" key="6">
    <source>
        <dbReference type="SAM" id="MobiDB-lite"/>
    </source>
</evidence>
<evidence type="ECO:0000256" key="4">
    <source>
        <dbReference type="ARBA" id="ARBA00022825"/>
    </source>
</evidence>
<evidence type="ECO:0000313" key="8">
    <source>
        <dbReference type="EMBL" id="MDU0807786.1"/>
    </source>
</evidence>